<dbReference type="EMBL" id="CAJPWZ010001650">
    <property type="protein sequence ID" value="CAG2220164.1"/>
    <property type="molecule type" value="Genomic_DNA"/>
</dbReference>
<accession>A0A8S3SGT5</accession>
<dbReference type="Gene3D" id="1.25.40.20">
    <property type="entry name" value="Ankyrin repeat-containing domain"/>
    <property type="match status" value="3"/>
</dbReference>
<dbReference type="SUPFAM" id="SSF48403">
    <property type="entry name" value="Ankyrin repeat"/>
    <property type="match status" value="1"/>
</dbReference>
<evidence type="ECO:0000313" key="5">
    <source>
        <dbReference type="Proteomes" id="UP000683360"/>
    </source>
</evidence>
<dbReference type="AlphaFoldDB" id="A0A8S3SGT5"/>
<evidence type="ECO:0000313" key="4">
    <source>
        <dbReference type="EMBL" id="CAG2220164.1"/>
    </source>
</evidence>
<dbReference type="InterPro" id="IPR036770">
    <property type="entry name" value="Ankyrin_rpt-contain_sf"/>
</dbReference>
<dbReference type="PANTHER" id="PTHR24171">
    <property type="entry name" value="ANKYRIN REPEAT DOMAIN-CONTAINING PROTEIN 39-RELATED"/>
    <property type="match status" value="1"/>
</dbReference>
<keyword evidence="2 3" id="KW-0040">ANK repeat</keyword>
<feature type="repeat" description="ANK" evidence="3">
    <location>
        <begin position="104"/>
        <end position="136"/>
    </location>
</feature>
<comment type="caution">
    <text evidence="4">The sequence shown here is derived from an EMBL/GenBank/DDBJ whole genome shotgun (WGS) entry which is preliminary data.</text>
</comment>
<dbReference type="OrthoDB" id="194358at2759"/>
<feature type="repeat" description="ANK" evidence="3">
    <location>
        <begin position="70"/>
        <end position="102"/>
    </location>
</feature>
<keyword evidence="1" id="KW-0677">Repeat</keyword>
<keyword evidence="5" id="KW-1185">Reference proteome</keyword>
<dbReference type="PROSITE" id="PS50088">
    <property type="entry name" value="ANK_REPEAT"/>
    <property type="match status" value="6"/>
</dbReference>
<dbReference type="InterPro" id="IPR002110">
    <property type="entry name" value="Ankyrin_rpt"/>
</dbReference>
<feature type="repeat" description="ANK" evidence="3">
    <location>
        <begin position="37"/>
        <end position="69"/>
    </location>
</feature>
<dbReference type="Pfam" id="PF13637">
    <property type="entry name" value="Ank_4"/>
    <property type="match status" value="1"/>
</dbReference>
<sequence>MVRQGYSPLHEAVLNENVDIVKLLVSLDADVRAPDIKGDSPLHYAALNENFDIVKILVSLGADVSVPDIEGHSPLHYAALNENVEMVKLLVSLGANLSVTNNEVRDSPLHKSARNGKVEIVKLLVSLGADLSTTNKQVKTPLVLFEEYYNTSHWYTTDDKGGSPLHQATNQEEQNIVEVLVSLGANMSARNNEGNTPLHQAVGNGQLTMVKALTCLGADITVKNNEEKKDTIEKTSEQLTVTSKKETAGNDSRSLPIARKSIEKDKDIHLPWLVNAKVDHVRQGRVLSSVLIGEDIPLQWNSTDGLVIFFGRNGIDIENEKMIPLEEGNLINDIINEYKAIATFYLPNVVGERGHEILAKILRGKPNVYEQHEHKIRQQPMRSHSFHSQAELINKSSSASSIIVTQQGKKSKTFHTHQVSSKCNECMTEYVGTKVSNKGMLSVPTEIKSLDLQTMQLQTNILQEVRDGKYKIKIAPSDLIDFGGQKSYDMTHQLFIQHRGSFLLMFDGRFGLHNQLAEYQKE</sequence>
<feature type="repeat" description="ANK" evidence="3">
    <location>
        <begin position="193"/>
        <end position="225"/>
    </location>
</feature>
<feature type="repeat" description="ANK" evidence="3">
    <location>
        <begin position="4"/>
        <end position="36"/>
    </location>
</feature>
<evidence type="ECO:0000256" key="2">
    <source>
        <dbReference type="ARBA" id="ARBA00023043"/>
    </source>
</evidence>
<dbReference type="PRINTS" id="PR01415">
    <property type="entry name" value="ANKYRIN"/>
</dbReference>
<reference evidence="4" key="1">
    <citation type="submission" date="2021-03" db="EMBL/GenBank/DDBJ databases">
        <authorList>
            <person name="Bekaert M."/>
        </authorList>
    </citation>
    <scope>NUCLEOTIDE SEQUENCE</scope>
</reference>
<dbReference type="SMART" id="SM00248">
    <property type="entry name" value="ANK"/>
    <property type="match status" value="6"/>
</dbReference>
<name>A0A8S3SGT5_MYTED</name>
<evidence type="ECO:0000256" key="1">
    <source>
        <dbReference type="ARBA" id="ARBA00022737"/>
    </source>
</evidence>
<proteinExistence type="predicted"/>
<dbReference type="PROSITE" id="PS50297">
    <property type="entry name" value="ANK_REP_REGION"/>
    <property type="match status" value="6"/>
</dbReference>
<evidence type="ECO:0000256" key="3">
    <source>
        <dbReference type="PROSITE-ProRule" id="PRU00023"/>
    </source>
</evidence>
<protein>
    <submittedName>
        <fullName evidence="4">Uncharacterized protein</fullName>
    </submittedName>
</protein>
<organism evidence="4 5">
    <name type="scientific">Mytilus edulis</name>
    <name type="common">Blue mussel</name>
    <dbReference type="NCBI Taxonomy" id="6550"/>
    <lineage>
        <taxon>Eukaryota</taxon>
        <taxon>Metazoa</taxon>
        <taxon>Spiralia</taxon>
        <taxon>Lophotrochozoa</taxon>
        <taxon>Mollusca</taxon>
        <taxon>Bivalvia</taxon>
        <taxon>Autobranchia</taxon>
        <taxon>Pteriomorphia</taxon>
        <taxon>Mytilida</taxon>
        <taxon>Mytiloidea</taxon>
        <taxon>Mytilidae</taxon>
        <taxon>Mytilinae</taxon>
        <taxon>Mytilus</taxon>
    </lineage>
</organism>
<feature type="repeat" description="ANK" evidence="3">
    <location>
        <begin position="160"/>
        <end position="192"/>
    </location>
</feature>
<gene>
    <name evidence="4" type="ORF">MEDL_33655</name>
</gene>
<dbReference type="Proteomes" id="UP000683360">
    <property type="component" value="Unassembled WGS sequence"/>
</dbReference>
<dbReference type="Pfam" id="PF12796">
    <property type="entry name" value="Ank_2"/>
    <property type="match status" value="2"/>
</dbReference>